<organism evidence="3 4">
    <name type="scientific">Kocuria marina</name>
    <dbReference type="NCBI Taxonomy" id="223184"/>
    <lineage>
        <taxon>Bacteria</taxon>
        <taxon>Bacillati</taxon>
        <taxon>Actinomycetota</taxon>
        <taxon>Actinomycetes</taxon>
        <taxon>Micrococcales</taxon>
        <taxon>Micrococcaceae</taxon>
        <taxon>Kocuria</taxon>
    </lineage>
</organism>
<dbReference type="Pfam" id="PF04954">
    <property type="entry name" value="SIP"/>
    <property type="match status" value="1"/>
</dbReference>
<dbReference type="InterPro" id="IPR039374">
    <property type="entry name" value="SIP_fam"/>
</dbReference>
<dbReference type="eggNOG" id="COG2375">
    <property type="taxonomic scope" value="Bacteria"/>
</dbReference>
<feature type="domain" description="FAD-binding FR-type" evidence="2">
    <location>
        <begin position="14"/>
        <end position="118"/>
    </location>
</feature>
<dbReference type="Pfam" id="PF08021">
    <property type="entry name" value="FAD_binding_9"/>
    <property type="match status" value="1"/>
</dbReference>
<dbReference type="GO" id="GO:0016491">
    <property type="term" value="F:oxidoreductase activity"/>
    <property type="evidence" value="ECO:0007669"/>
    <property type="project" value="InterPro"/>
</dbReference>
<dbReference type="Proteomes" id="UP000030664">
    <property type="component" value="Unassembled WGS sequence"/>
</dbReference>
<dbReference type="InterPro" id="IPR039261">
    <property type="entry name" value="FNR_nucleotide-bd"/>
</dbReference>
<sequence>MPHWERLAVRALGASETVLTVVSRHDLGPAYTRITVRDEGFLVRRTPFPTMWLRLWFTSRGKDHQRAFTVVDPRPDEGVFAMEFALHDGASSDWARTCAPGDTIRASLLGSTPPWPPRRTPRRGHGSEPAPGLDADFSGRTVLVGDPASLPALNSMLPLLGTRDVEVWFEYRDPRDAGLPLAAAQRHRVHTVHHTGEGADVAAAVLAHWETHPPAPGDRYWIAVEAQQNRLLTTALRTHYGVPRTHIDATAYWRNI</sequence>
<evidence type="ECO:0000259" key="2">
    <source>
        <dbReference type="PROSITE" id="PS51384"/>
    </source>
</evidence>
<evidence type="ECO:0000256" key="1">
    <source>
        <dbReference type="SAM" id="MobiDB-lite"/>
    </source>
</evidence>
<reference evidence="3 4" key="1">
    <citation type="submission" date="2014-09" db="EMBL/GenBank/DDBJ databases">
        <title>High-quality draft genome sequence of Kocuria marina SO9-6, an actinobacterium isolated from a copper mine.</title>
        <authorList>
            <person name="Castro D.B."/>
            <person name="Pereira L.B."/>
            <person name="Silva M.V."/>
            <person name="Silva B.P."/>
            <person name="Zanardi B.R."/>
            <person name="Carlos C."/>
            <person name="Belgini D.R."/>
            <person name="Limache E.G."/>
            <person name="Lacerda G.V."/>
            <person name="Nery M.B."/>
            <person name="Gomes M.B."/>
            <person name="Souza S."/>
            <person name="Silva T.M."/>
            <person name="Rodrigues V.D."/>
            <person name="Paulino L.C."/>
            <person name="Vicentini R."/>
            <person name="Ferraz L.F."/>
            <person name="Ottoboni L.M."/>
        </authorList>
    </citation>
    <scope>NUCLEOTIDE SEQUENCE [LARGE SCALE GENOMIC DNA]</scope>
    <source>
        <strain evidence="3 4">SO9-6</strain>
    </source>
</reference>
<dbReference type="Gene3D" id="2.40.30.10">
    <property type="entry name" value="Translation factors"/>
    <property type="match status" value="1"/>
</dbReference>
<proteinExistence type="predicted"/>
<dbReference type="Gene3D" id="3.40.50.80">
    <property type="entry name" value="Nucleotide-binding domain of ferredoxin-NADP reductase (FNR) module"/>
    <property type="match status" value="1"/>
</dbReference>
<dbReference type="InterPro" id="IPR017938">
    <property type="entry name" value="Riboflavin_synthase-like_b-brl"/>
</dbReference>
<dbReference type="EMBL" id="JROM01000016">
    <property type="protein sequence ID" value="KHE75088.1"/>
    <property type="molecule type" value="Genomic_DNA"/>
</dbReference>
<accession>A0A0B0DCD8</accession>
<dbReference type="CDD" id="cd06193">
    <property type="entry name" value="siderophore_interacting"/>
    <property type="match status" value="1"/>
</dbReference>
<dbReference type="RefSeq" id="WP_035962227.1">
    <property type="nucleotide sequence ID" value="NZ_JROM01000016.1"/>
</dbReference>
<gene>
    <name evidence="3" type="ORF">AS25_04980</name>
</gene>
<protein>
    <submittedName>
        <fullName evidence="3">Siderophore-interacting protein</fullName>
    </submittedName>
</protein>
<dbReference type="SUPFAM" id="SSF63380">
    <property type="entry name" value="Riboflavin synthase domain-like"/>
    <property type="match status" value="1"/>
</dbReference>
<comment type="caution">
    <text evidence="3">The sequence shown here is derived from an EMBL/GenBank/DDBJ whole genome shotgun (WGS) entry which is preliminary data.</text>
</comment>
<dbReference type="InterPro" id="IPR007037">
    <property type="entry name" value="SIP_rossman_dom"/>
</dbReference>
<evidence type="ECO:0000313" key="3">
    <source>
        <dbReference type="EMBL" id="KHE75088.1"/>
    </source>
</evidence>
<dbReference type="PANTHER" id="PTHR30157:SF0">
    <property type="entry name" value="NADPH-DEPENDENT FERRIC-CHELATE REDUCTASE"/>
    <property type="match status" value="1"/>
</dbReference>
<dbReference type="AlphaFoldDB" id="A0A0B0DCD8"/>
<name>A0A0B0DCD8_9MICC</name>
<dbReference type="InterPro" id="IPR013113">
    <property type="entry name" value="SIP_FAD-bd"/>
</dbReference>
<dbReference type="InterPro" id="IPR017927">
    <property type="entry name" value="FAD-bd_FR_type"/>
</dbReference>
<dbReference type="PROSITE" id="PS51384">
    <property type="entry name" value="FAD_FR"/>
    <property type="match status" value="1"/>
</dbReference>
<feature type="region of interest" description="Disordered" evidence="1">
    <location>
        <begin position="105"/>
        <end position="138"/>
    </location>
</feature>
<evidence type="ECO:0000313" key="4">
    <source>
        <dbReference type="Proteomes" id="UP000030664"/>
    </source>
</evidence>
<dbReference type="STRING" id="223184.AS25_04980"/>
<dbReference type="PANTHER" id="PTHR30157">
    <property type="entry name" value="FERRIC REDUCTASE, NADPH-DEPENDENT"/>
    <property type="match status" value="1"/>
</dbReference>